<dbReference type="GO" id="GO:0004756">
    <property type="term" value="F:selenide, water dikinase activity"/>
    <property type="evidence" value="ECO:0007669"/>
    <property type="project" value="UniProtKB-UniRule"/>
</dbReference>
<dbReference type="GO" id="GO:0000287">
    <property type="term" value="F:magnesium ion binding"/>
    <property type="evidence" value="ECO:0007669"/>
    <property type="project" value="UniProtKB-UniRule"/>
</dbReference>
<feature type="site" description="Important for catalytic activity" evidence="9">
    <location>
        <position position="23"/>
    </location>
</feature>
<dbReference type="InterPro" id="IPR010918">
    <property type="entry name" value="PurM-like_C_dom"/>
</dbReference>
<evidence type="ECO:0000256" key="1">
    <source>
        <dbReference type="ARBA" id="ARBA00008026"/>
    </source>
</evidence>
<dbReference type="PANTHER" id="PTHR10256:SF0">
    <property type="entry name" value="INACTIVE SELENIDE, WATER DIKINASE-LIKE PROTEIN-RELATED"/>
    <property type="match status" value="1"/>
</dbReference>
<dbReference type="InterPro" id="IPR023061">
    <property type="entry name" value="SelD_I"/>
</dbReference>
<dbReference type="GO" id="GO:0005524">
    <property type="term" value="F:ATP binding"/>
    <property type="evidence" value="ECO:0007669"/>
    <property type="project" value="UniProtKB-UniRule"/>
</dbReference>
<dbReference type="InterPro" id="IPR004536">
    <property type="entry name" value="SPS/SelD"/>
</dbReference>
<comment type="similarity">
    <text evidence="1 9">Belongs to the selenophosphate synthase 1 family. Class I subfamily.</text>
</comment>
<evidence type="ECO:0000256" key="7">
    <source>
        <dbReference type="ARBA" id="ARBA00022842"/>
    </source>
</evidence>
<evidence type="ECO:0000256" key="4">
    <source>
        <dbReference type="ARBA" id="ARBA00022741"/>
    </source>
</evidence>
<evidence type="ECO:0000256" key="9">
    <source>
        <dbReference type="HAMAP-Rule" id="MF_00625"/>
    </source>
</evidence>
<dbReference type="SUPFAM" id="SSF56042">
    <property type="entry name" value="PurM C-terminal domain-like"/>
    <property type="match status" value="1"/>
</dbReference>
<dbReference type="NCBIfam" id="NF002098">
    <property type="entry name" value="PRK00943.1"/>
    <property type="match status" value="1"/>
</dbReference>
<keyword evidence="13" id="KW-1185">Reference proteome</keyword>
<keyword evidence="7 9" id="KW-0460">Magnesium</keyword>
<dbReference type="FunFam" id="3.30.1330.10:FF:000003">
    <property type="entry name" value="Selenide, water dikinase"/>
    <property type="match status" value="1"/>
</dbReference>
<dbReference type="Pfam" id="PF00586">
    <property type="entry name" value="AIRS"/>
    <property type="match status" value="1"/>
</dbReference>
<dbReference type="InterPro" id="IPR016188">
    <property type="entry name" value="PurM-like_N"/>
</dbReference>
<keyword evidence="3 9" id="KW-0479">Metal-binding</keyword>
<evidence type="ECO:0000313" key="12">
    <source>
        <dbReference type="EMBL" id="TCK70334.1"/>
    </source>
</evidence>
<comment type="subunit">
    <text evidence="9">Homodimer.</text>
</comment>
<accession>A0A4R1KY55</accession>
<feature type="binding site" description="in other chain" evidence="9">
    <location>
        <position position="94"/>
    </location>
    <ligand>
        <name>ATP</name>
        <dbReference type="ChEBI" id="CHEBI:30616"/>
        <note>ligand shared between dimeric partners</note>
    </ligand>
</feature>
<feature type="binding site" evidence="9">
    <location>
        <begin position="142"/>
        <end position="144"/>
    </location>
    <ligand>
        <name>ATP</name>
        <dbReference type="ChEBI" id="CHEBI:30616"/>
        <note>ligand shared between dimeric partners</note>
    </ligand>
</feature>
<dbReference type="EMBL" id="SMGJ01000002">
    <property type="protein sequence ID" value="TCK70334.1"/>
    <property type="molecule type" value="Genomic_DNA"/>
</dbReference>
<dbReference type="GO" id="GO:0005737">
    <property type="term" value="C:cytoplasm"/>
    <property type="evidence" value="ECO:0007669"/>
    <property type="project" value="TreeGrafter"/>
</dbReference>
<feature type="binding site" description="in other chain" evidence="9">
    <location>
        <begin position="51"/>
        <end position="53"/>
    </location>
    <ligand>
        <name>ATP</name>
        <dbReference type="ChEBI" id="CHEBI:30616"/>
        <note>ligand shared between dimeric partners</note>
    </ligand>
</feature>
<keyword evidence="8 9" id="KW-0711">Selenium</keyword>
<feature type="active site" evidence="9">
    <location>
        <position position="20"/>
    </location>
</feature>
<evidence type="ECO:0000259" key="10">
    <source>
        <dbReference type="Pfam" id="PF00586"/>
    </source>
</evidence>
<dbReference type="GO" id="GO:0016260">
    <property type="term" value="P:selenocysteine biosynthetic process"/>
    <property type="evidence" value="ECO:0007669"/>
    <property type="project" value="InterPro"/>
</dbReference>
<evidence type="ECO:0000256" key="2">
    <source>
        <dbReference type="ARBA" id="ARBA00022679"/>
    </source>
</evidence>
<keyword evidence="5 9" id="KW-0418">Kinase</keyword>
<dbReference type="NCBIfam" id="TIGR00476">
    <property type="entry name" value="selD"/>
    <property type="match status" value="1"/>
</dbReference>
<dbReference type="CDD" id="cd02195">
    <property type="entry name" value="SelD"/>
    <property type="match status" value="1"/>
</dbReference>
<gene>
    <name evidence="9" type="primary">selD</name>
    <name evidence="12" type="ORF">EV692_0598</name>
</gene>
<keyword evidence="2 9" id="KW-0808">Transferase</keyword>
<sequence length="352" mass="37153">MTNTSTENIRLTQYSHGAGCGCKISPKDLQNILQSELEKFADPHLLVGNDTADDAAVYDIGNGIGIISTTDFFMPIVDDPFDFGRIAATNAISDIYAMGGKPIMAIAILGFPLKLLPVDVAQKIVDGGRFVCHQAGISLAGGHSIDAPEPIFGLAVTGIIDTEKVKKNASATAGCQLYLTKPLGIGILTTAEKKGKLQEQHKGLATATMTKLNNIGAEFSKIDGVKAMTDVTGFGLLGHLLEMCEGADLQAEVQINQLKTLDGVLDYIAQGCTPGGTDRNFASYGHKVSVLTDVQKAILCDPQTSGGLLIAIEPQAQKQVFDVAQQAGIELTPVGRLIKKTDESAVKIQVIS</sequence>
<dbReference type="PANTHER" id="PTHR10256">
    <property type="entry name" value="SELENIDE, WATER DIKINASE"/>
    <property type="match status" value="1"/>
</dbReference>
<comment type="caution">
    <text evidence="12">The sequence shown here is derived from an EMBL/GenBank/DDBJ whole genome shotgun (WGS) entry which is preliminary data.</text>
</comment>
<dbReference type="FunFam" id="3.90.650.10:FF:000004">
    <property type="entry name" value="Selenide, water dikinase"/>
    <property type="match status" value="1"/>
</dbReference>
<keyword evidence="6 9" id="KW-0067">ATP-binding</keyword>
<evidence type="ECO:0000313" key="13">
    <source>
        <dbReference type="Proteomes" id="UP000295496"/>
    </source>
</evidence>
<feature type="domain" description="PurM-like C-terminal" evidence="11">
    <location>
        <begin position="173"/>
        <end position="345"/>
    </location>
</feature>
<keyword evidence="4 9" id="KW-0547">Nucleotide-binding</keyword>
<protein>
    <recommendedName>
        <fullName evidence="9">Selenide, water dikinase</fullName>
        <ecNumber evidence="9">2.7.9.3</ecNumber>
    </recommendedName>
    <alternativeName>
        <fullName evidence="9">Selenium donor protein</fullName>
    </alternativeName>
    <alternativeName>
        <fullName evidence="9">Selenophosphate synthase</fullName>
    </alternativeName>
</protein>
<dbReference type="SUPFAM" id="SSF55326">
    <property type="entry name" value="PurM N-terminal domain-like"/>
    <property type="match status" value="1"/>
</dbReference>
<feature type="binding site" evidence="9">
    <location>
        <position position="54"/>
    </location>
    <ligand>
        <name>Mg(2+)</name>
        <dbReference type="ChEBI" id="CHEBI:18420"/>
    </ligand>
</feature>
<dbReference type="Proteomes" id="UP000295496">
    <property type="component" value="Unassembled WGS sequence"/>
</dbReference>
<dbReference type="Gene3D" id="3.30.1330.10">
    <property type="entry name" value="PurM-like, N-terminal domain"/>
    <property type="match status" value="1"/>
</dbReference>
<dbReference type="InterPro" id="IPR036921">
    <property type="entry name" value="PurM-like_N_sf"/>
</dbReference>
<reference evidence="12 13" key="1">
    <citation type="submission" date="2019-03" db="EMBL/GenBank/DDBJ databases">
        <title>Genomic Encyclopedia of Type Strains, Phase IV (KMG-IV): sequencing the most valuable type-strain genomes for metagenomic binning, comparative biology and taxonomic classification.</title>
        <authorList>
            <person name="Goeker M."/>
        </authorList>
    </citation>
    <scope>NUCLEOTIDE SEQUENCE [LARGE SCALE GENOMIC DNA]</scope>
    <source>
        <strain evidence="12 13">DSM 10053</strain>
    </source>
</reference>
<dbReference type="RefSeq" id="WP_132300417.1">
    <property type="nucleotide sequence ID" value="NZ_CP170642.1"/>
</dbReference>
<dbReference type="Gene3D" id="3.90.650.10">
    <property type="entry name" value="PurM-like C-terminal domain"/>
    <property type="match status" value="1"/>
</dbReference>
<feature type="binding site" description="in other chain" evidence="9">
    <location>
        <position position="23"/>
    </location>
    <ligand>
        <name>ATP</name>
        <dbReference type="ChEBI" id="CHEBI:30616"/>
        <note>ligand shared between dimeric partners</note>
    </ligand>
</feature>
<evidence type="ECO:0000256" key="6">
    <source>
        <dbReference type="ARBA" id="ARBA00022840"/>
    </source>
</evidence>
<feature type="binding site" evidence="9">
    <location>
        <position position="94"/>
    </location>
    <ligand>
        <name>Mg(2+)</name>
        <dbReference type="ChEBI" id="CHEBI:18420"/>
    </ligand>
</feature>
<evidence type="ECO:0000259" key="11">
    <source>
        <dbReference type="Pfam" id="PF02769"/>
    </source>
</evidence>
<comment type="catalytic activity">
    <reaction evidence="9">
        <text>hydrogenselenide + ATP + H2O = selenophosphate + AMP + phosphate + 2 H(+)</text>
        <dbReference type="Rhea" id="RHEA:18737"/>
        <dbReference type="ChEBI" id="CHEBI:15377"/>
        <dbReference type="ChEBI" id="CHEBI:15378"/>
        <dbReference type="ChEBI" id="CHEBI:16144"/>
        <dbReference type="ChEBI" id="CHEBI:29317"/>
        <dbReference type="ChEBI" id="CHEBI:30616"/>
        <dbReference type="ChEBI" id="CHEBI:43474"/>
        <dbReference type="ChEBI" id="CHEBI:456215"/>
        <dbReference type="EC" id="2.7.9.3"/>
    </reaction>
</comment>
<dbReference type="PIRSF" id="PIRSF036407">
    <property type="entry name" value="Selenphspht_syn"/>
    <property type="match status" value="1"/>
</dbReference>
<comment type="function">
    <text evidence="9">Synthesizes selenophosphate from selenide and ATP.</text>
</comment>
<name>A0A4R1KY55_9PAST</name>
<organism evidence="12 13">
    <name type="scientific">Lonepinella koalarum</name>
    <dbReference type="NCBI Taxonomy" id="53417"/>
    <lineage>
        <taxon>Bacteria</taxon>
        <taxon>Pseudomonadati</taxon>
        <taxon>Pseudomonadota</taxon>
        <taxon>Gammaproteobacteria</taxon>
        <taxon>Pasteurellales</taxon>
        <taxon>Pasteurellaceae</taxon>
        <taxon>Lonepinella</taxon>
    </lineage>
</organism>
<feature type="domain" description="PurM-like N-terminal" evidence="10">
    <location>
        <begin position="53"/>
        <end position="160"/>
    </location>
</feature>
<feature type="binding site" description="in other chain" evidence="9">
    <location>
        <position position="71"/>
    </location>
    <ligand>
        <name>ATP</name>
        <dbReference type="ChEBI" id="CHEBI:30616"/>
        <note>ligand shared between dimeric partners</note>
    </ligand>
</feature>
<evidence type="ECO:0000256" key="5">
    <source>
        <dbReference type="ARBA" id="ARBA00022777"/>
    </source>
</evidence>
<dbReference type="InterPro" id="IPR036676">
    <property type="entry name" value="PurM-like_C_sf"/>
</dbReference>
<dbReference type="Pfam" id="PF02769">
    <property type="entry name" value="AIRS_C"/>
    <property type="match status" value="1"/>
</dbReference>
<dbReference type="EC" id="2.7.9.3" evidence="9"/>
<evidence type="ECO:0000256" key="8">
    <source>
        <dbReference type="ARBA" id="ARBA00023266"/>
    </source>
</evidence>
<evidence type="ECO:0000256" key="3">
    <source>
        <dbReference type="ARBA" id="ARBA00022723"/>
    </source>
</evidence>
<dbReference type="AlphaFoldDB" id="A0A4R1KY55"/>
<feature type="binding site" evidence="9">
    <location>
        <position position="230"/>
    </location>
    <ligand>
        <name>Mg(2+)</name>
        <dbReference type="ChEBI" id="CHEBI:18420"/>
    </ligand>
</feature>
<comment type="cofactor">
    <cofactor evidence="9">
        <name>Mg(2+)</name>
        <dbReference type="ChEBI" id="CHEBI:18420"/>
    </cofactor>
    <text evidence="9">Binds 1 Mg(2+) ion per monomer.</text>
</comment>
<dbReference type="HAMAP" id="MF_00625">
    <property type="entry name" value="SelD"/>
    <property type="match status" value="1"/>
</dbReference>
<proteinExistence type="inferred from homology"/>